<dbReference type="SUPFAM" id="SSF57414">
    <property type="entry name" value="Hairpin loop containing domain-like"/>
    <property type="match status" value="2"/>
</dbReference>
<dbReference type="Proteomes" id="UP000014760">
    <property type="component" value="Unassembled WGS sequence"/>
</dbReference>
<keyword evidence="5" id="KW-1185">Reference proteome</keyword>
<reference evidence="4" key="3">
    <citation type="submission" date="2015-06" db="UniProtKB">
        <authorList>
            <consortium name="EnsemblMetazoa"/>
        </authorList>
    </citation>
    <scope>IDENTIFICATION</scope>
</reference>
<dbReference type="OrthoDB" id="6157609at2759"/>
<sequence>MASCTSLLAVGIICGLLAQLHVSQVIDGCSWVNVTNQRLVNWNNETVTTGNLEACQSMCEHHKDFKCRSVDFNQVERECVLSEGDRADSYLGDADDWQYSEIQCQEEWRNRSSCTLVGPVQGKIMFDSTLRFNVRPDSTVEKCEAACRQEQRFFCIAFNFRESSGMCALQELDSHMRRLVEVPPFVYYELNCDPDVDPTIWLPPAVHVGISDDRLCSIRGPVIGYSGPVEQNTCAIEATLTQCEKKFIEMSAVVEMKAFSYNPLTGTCRMHRESRENEPLVATAGFNYYEYSCKFSEDLVNQCLHFAP</sequence>
<feature type="chain" id="PRO_5008787170" description="Apple domain-containing protein" evidence="1">
    <location>
        <begin position="24"/>
        <end position="308"/>
    </location>
</feature>
<dbReference type="GO" id="GO:0009653">
    <property type="term" value="P:anatomical structure morphogenesis"/>
    <property type="evidence" value="ECO:0007669"/>
    <property type="project" value="TreeGrafter"/>
</dbReference>
<accession>R7TMW2</accession>
<dbReference type="CDD" id="cd01099">
    <property type="entry name" value="PAN_AP_HGF"/>
    <property type="match status" value="1"/>
</dbReference>
<feature type="domain" description="Apple" evidence="2">
    <location>
        <begin position="114"/>
        <end position="192"/>
    </location>
</feature>
<evidence type="ECO:0000259" key="2">
    <source>
        <dbReference type="PROSITE" id="PS50948"/>
    </source>
</evidence>
<protein>
    <recommendedName>
        <fullName evidence="2">Apple domain-containing protein</fullName>
    </recommendedName>
</protein>
<dbReference type="HOGENOM" id="CLU_909865_0_0_1"/>
<dbReference type="InterPro" id="IPR052774">
    <property type="entry name" value="Celegans_DevNeuronal_Protein"/>
</dbReference>
<dbReference type="EMBL" id="AMQN01011931">
    <property type="status" value="NOT_ANNOTATED_CDS"/>
    <property type="molecule type" value="Genomic_DNA"/>
</dbReference>
<keyword evidence="1" id="KW-0732">Signal</keyword>
<reference evidence="3 5" key="2">
    <citation type="journal article" date="2013" name="Nature">
        <title>Insights into bilaterian evolution from three spiralian genomes.</title>
        <authorList>
            <person name="Simakov O."/>
            <person name="Marletaz F."/>
            <person name="Cho S.J."/>
            <person name="Edsinger-Gonzales E."/>
            <person name="Havlak P."/>
            <person name="Hellsten U."/>
            <person name="Kuo D.H."/>
            <person name="Larsson T."/>
            <person name="Lv J."/>
            <person name="Arendt D."/>
            <person name="Savage R."/>
            <person name="Osoegawa K."/>
            <person name="de Jong P."/>
            <person name="Grimwood J."/>
            <person name="Chapman J.A."/>
            <person name="Shapiro H."/>
            <person name="Aerts A."/>
            <person name="Otillar R.P."/>
            <person name="Terry A.Y."/>
            <person name="Boore J.L."/>
            <person name="Grigoriev I.V."/>
            <person name="Lindberg D.R."/>
            <person name="Seaver E.C."/>
            <person name="Weisblat D.A."/>
            <person name="Putnam N.H."/>
            <person name="Rokhsar D.S."/>
        </authorList>
    </citation>
    <scope>NUCLEOTIDE SEQUENCE</scope>
    <source>
        <strain evidence="3 5">I ESC-2004</strain>
    </source>
</reference>
<dbReference type="InterPro" id="IPR003609">
    <property type="entry name" value="Pan_app"/>
</dbReference>
<dbReference type="PANTHER" id="PTHR47327:SF13">
    <property type="entry name" value="APPLE DOMAIN-CONTAINING PROTEIN"/>
    <property type="match status" value="1"/>
</dbReference>
<evidence type="ECO:0000313" key="4">
    <source>
        <dbReference type="EnsemblMetazoa" id="CapteP217406"/>
    </source>
</evidence>
<feature type="signal peptide" evidence="1">
    <location>
        <begin position="1"/>
        <end position="23"/>
    </location>
</feature>
<dbReference type="Pfam" id="PF00024">
    <property type="entry name" value="PAN_1"/>
    <property type="match status" value="2"/>
</dbReference>
<gene>
    <name evidence="3" type="ORF">CAPTEDRAFT_217406</name>
</gene>
<evidence type="ECO:0000313" key="3">
    <source>
        <dbReference type="EMBL" id="ELT95213.1"/>
    </source>
</evidence>
<feature type="domain" description="Apple" evidence="2">
    <location>
        <begin position="29"/>
        <end position="104"/>
    </location>
</feature>
<reference evidence="5" key="1">
    <citation type="submission" date="2012-12" db="EMBL/GenBank/DDBJ databases">
        <authorList>
            <person name="Hellsten U."/>
            <person name="Grimwood J."/>
            <person name="Chapman J.A."/>
            <person name="Shapiro H."/>
            <person name="Aerts A."/>
            <person name="Otillar R.P."/>
            <person name="Terry A.Y."/>
            <person name="Boore J.L."/>
            <person name="Simakov O."/>
            <person name="Marletaz F."/>
            <person name="Cho S.-J."/>
            <person name="Edsinger-Gonzales E."/>
            <person name="Havlak P."/>
            <person name="Kuo D.-H."/>
            <person name="Larsson T."/>
            <person name="Lv J."/>
            <person name="Arendt D."/>
            <person name="Savage R."/>
            <person name="Osoegawa K."/>
            <person name="de Jong P."/>
            <person name="Lindberg D.R."/>
            <person name="Seaver E.C."/>
            <person name="Weisblat D.A."/>
            <person name="Putnam N.H."/>
            <person name="Grigoriev I.V."/>
            <person name="Rokhsar D.S."/>
        </authorList>
    </citation>
    <scope>NUCLEOTIDE SEQUENCE</scope>
    <source>
        <strain evidence="5">I ESC-2004</strain>
    </source>
</reference>
<evidence type="ECO:0000313" key="5">
    <source>
        <dbReference type="Proteomes" id="UP000014760"/>
    </source>
</evidence>
<organism evidence="3">
    <name type="scientific">Capitella teleta</name>
    <name type="common">Polychaete worm</name>
    <dbReference type="NCBI Taxonomy" id="283909"/>
    <lineage>
        <taxon>Eukaryota</taxon>
        <taxon>Metazoa</taxon>
        <taxon>Spiralia</taxon>
        <taxon>Lophotrochozoa</taxon>
        <taxon>Annelida</taxon>
        <taxon>Polychaeta</taxon>
        <taxon>Sedentaria</taxon>
        <taxon>Scolecida</taxon>
        <taxon>Capitellidae</taxon>
        <taxon>Capitella</taxon>
    </lineage>
</organism>
<dbReference type="AlphaFoldDB" id="R7TMW2"/>
<dbReference type="Gene3D" id="3.50.4.10">
    <property type="entry name" value="Hepatocyte Growth Factor"/>
    <property type="match status" value="2"/>
</dbReference>
<dbReference type="EMBL" id="KB309196">
    <property type="protein sequence ID" value="ELT95213.1"/>
    <property type="molecule type" value="Genomic_DNA"/>
</dbReference>
<dbReference type="SMART" id="SM00473">
    <property type="entry name" value="PAN_AP"/>
    <property type="match status" value="3"/>
</dbReference>
<dbReference type="PROSITE" id="PS50948">
    <property type="entry name" value="PAN"/>
    <property type="match status" value="2"/>
</dbReference>
<name>R7TMW2_CAPTE</name>
<dbReference type="EnsemblMetazoa" id="CapteT217406">
    <property type="protein sequence ID" value="CapteP217406"/>
    <property type="gene ID" value="CapteG217406"/>
</dbReference>
<evidence type="ECO:0000256" key="1">
    <source>
        <dbReference type="SAM" id="SignalP"/>
    </source>
</evidence>
<dbReference type="PANTHER" id="PTHR47327">
    <property type="entry name" value="FI18240P1-RELATED"/>
    <property type="match status" value="1"/>
</dbReference>
<proteinExistence type="predicted"/>